<dbReference type="PROSITE" id="PS00221">
    <property type="entry name" value="MIP"/>
    <property type="match status" value="1"/>
</dbReference>
<dbReference type="Proteomes" id="UP000000768">
    <property type="component" value="Chromosome 7"/>
</dbReference>
<dbReference type="Gramene" id="KXG24412">
    <property type="protein sequence ID" value="KXG24412"/>
    <property type="gene ID" value="SORBI_3007G038500"/>
</dbReference>
<dbReference type="InParanoid" id="A0A1B6PFE7"/>
<keyword evidence="11" id="KW-1185">Reference proteome</keyword>
<dbReference type="GO" id="GO:0016020">
    <property type="term" value="C:membrane"/>
    <property type="evidence" value="ECO:0007669"/>
    <property type="project" value="UniProtKB-SubCell"/>
</dbReference>
<accession>A0A1B6PFE7</accession>
<dbReference type="SMR" id="A0A1B6PFE7"/>
<dbReference type="GO" id="GO:0015267">
    <property type="term" value="F:channel activity"/>
    <property type="evidence" value="ECO:0007669"/>
    <property type="project" value="InterPro"/>
</dbReference>
<evidence type="ECO:0000256" key="2">
    <source>
        <dbReference type="ARBA" id="ARBA00022448"/>
    </source>
</evidence>
<dbReference type="PANTHER" id="PTHR45724">
    <property type="entry name" value="AQUAPORIN NIP2-1"/>
    <property type="match status" value="1"/>
</dbReference>
<evidence type="ECO:0000256" key="7">
    <source>
        <dbReference type="RuleBase" id="RU000477"/>
    </source>
</evidence>
<feature type="region of interest" description="Disordered" evidence="8">
    <location>
        <begin position="228"/>
        <end position="250"/>
    </location>
</feature>
<dbReference type="eggNOG" id="KOG0223">
    <property type="taxonomic scope" value="Eukaryota"/>
</dbReference>
<dbReference type="EMBL" id="CM000766">
    <property type="protein sequence ID" value="KXG24412.1"/>
    <property type="molecule type" value="Genomic_DNA"/>
</dbReference>
<dbReference type="InterPro" id="IPR000425">
    <property type="entry name" value="MIP"/>
</dbReference>
<feature type="transmembrane region" description="Helical" evidence="9">
    <location>
        <begin position="161"/>
        <end position="183"/>
    </location>
</feature>
<dbReference type="AlphaFoldDB" id="A0A1B6PFE7"/>
<reference evidence="11" key="2">
    <citation type="journal article" date="2018" name="Plant J.">
        <title>The Sorghum bicolor reference genome: improved assembly, gene annotations, a transcriptome atlas, and signatures of genome organization.</title>
        <authorList>
            <person name="McCormick R.F."/>
            <person name="Truong S.K."/>
            <person name="Sreedasyam A."/>
            <person name="Jenkins J."/>
            <person name="Shu S."/>
            <person name="Sims D."/>
            <person name="Kennedy M."/>
            <person name="Amirebrahimi M."/>
            <person name="Weers B.D."/>
            <person name="McKinley B."/>
            <person name="Mattison A."/>
            <person name="Morishige D.T."/>
            <person name="Grimwood J."/>
            <person name="Schmutz J."/>
            <person name="Mullet J.E."/>
        </authorList>
    </citation>
    <scope>NUCLEOTIDE SEQUENCE [LARGE SCALE GENOMIC DNA]</scope>
    <source>
        <strain evidence="11">cv. BTx623</strain>
    </source>
</reference>
<organism evidence="10 11">
    <name type="scientific">Sorghum bicolor</name>
    <name type="common">Sorghum</name>
    <name type="synonym">Sorghum vulgare</name>
    <dbReference type="NCBI Taxonomy" id="4558"/>
    <lineage>
        <taxon>Eukaryota</taxon>
        <taxon>Viridiplantae</taxon>
        <taxon>Streptophyta</taxon>
        <taxon>Embryophyta</taxon>
        <taxon>Tracheophyta</taxon>
        <taxon>Spermatophyta</taxon>
        <taxon>Magnoliopsida</taxon>
        <taxon>Liliopsida</taxon>
        <taxon>Poales</taxon>
        <taxon>Poaceae</taxon>
        <taxon>PACMAD clade</taxon>
        <taxon>Panicoideae</taxon>
        <taxon>Andropogonodae</taxon>
        <taxon>Andropogoneae</taxon>
        <taxon>Sorghinae</taxon>
        <taxon>Sorghum</taxon>
    </lineage>
</organism>
<feature type="transmembrane region" description="Helical" evidence="9">
    <location>
        <begin position="116"/>
        <end position="141"/>
    </location>
</feature>
<keyword evidence="5 9" id="KW-1133">Transmembrane helix</keyword>
<dbReference type="PRINTS" id="PR00783">
    <property type="entry name" value="MINTRINSICP"/>
</dbReference>
<evidence type="ECO:0000256" key="3">
    <source>
        <dbReference type="ARBA" id="ARBA00022692"/>
    </source>
</evidence>
<name>A0A1B6PFE7_SORBI</name>
<dbReference type="PANTHER" id="PTHR45724:SF15">
    <property type="entry name" value="OS08G0151900 PROTEIN"/>
    <property type="match status" value="1"/>
</dbReference>
<dbReference type="InterPro" id="IPR034294">
    <property type="entry name" value="Aquaporin_transptr"/>
</dbReference>
<evidence type="ECO:0000256" key="6">
    <source>
        <dbReference type="ARBA" id="ARBA00023136"/>
    </source>
</evidence>
<dbReference type="Pfam" id="PF00230">
    <property type="entry name" value="MIP"/>
    <property type="match status" value="1"/>
</dbReference>
<keyword evidence="2 7" id="KW-0813">Transport</keyword>
<sequence>MADQTTVSVEEQRQVAISVLCSTPSERSLAVAVAAGGSASTPRSNTSKQLVPLDSLQKLMLKSPPQADVVEDDEQTQLVPLAKKVAAEFIGTFILMFAVVSTIVADAQHGGGAEGLVGVAASAGLAVVAVVLAVVHVSGSHLNPAVSLAMAVFGHLPRAHVLPYAAAQTMGSLAATFLAKAMYRPADPAVMATVPRAGVGAAQAFFLELVLTFVLVFVITAVATDPTSAKQRAGGHRDRGGDNDERSHRRVTSVHAVLCRPSTGPSMNPARTIAAALATGKYKDIWVYLLAPPLGAIAGAATYTLIKP</sequence>
<keyword evidence="6 9" id="KW-0472">Membrane</keyword>
<dbReference type="Gene3D" id="1.20.1080.10">
    <property type="entry name" value="Glycerol uptake facilitator protein"/>
    <property type="match status" value="1"/>
</dbReference>
<feature type="compositionally biased region" description="Basic and acidic residues" evidence="8">
    <location>
        <begin position="235"/>
        <end position="247"/>
    </location>
</feature>
<keyword evidence="4" id="KW-0677">Repeat</keyword>
<gene>
    <name evidence="10" type="ORF">SORBI_3007G038500</name>
</gene>
<evidence type="ECO:0000256" key="4">
    <source>
        <dbReference type="ARBA" id="ARBA00022737"/>
    </source>
</evidence>
<evidence type="ECO:0000256" key="9">
    <source>
        <dbReference type="SAM" id="Phobius"/>
    </source>
</evidence>
<evidence type="ECO:0000313" key="11">
    <source>
        <dbReference type="Proteomes" id="UP000000768"/>
    </source>
</evidence>
<evidence type="ECO:0000313" key="10">
    <source>
        <dbReference type="EMBL" id="KXG24412.1"/>
    </source>
</evidence>
<proteinExistence type="inferred from homology"/>
<dbReference type="SUPFAM" id="SSF81338">
    <property type="entry name" value="Aquaporin-like"/>
    <property type="match status" value="1"/>
</dbReference>
<protein>
    <submittedName>
        <fullName evidence="10">Uncharacterized protein</fullName>
    </submittedName>
</protein>
<keyword evidence="3 7" id="KW-0812">Transmembrane</keyword>
<dbReference type="InterPro" id="IPR022357">
    <property type="entry name" value="MIP_CS"/>
</dbReference>
<reference evidence="10 11" key="1">
    <citation type="journal article" date="2009" name="Nature">
        <title>The Sorghum bicolor genome and the diversification of grasses.</title>
        <authorList>
            <person name="Paterson A.H."/>
            <person name="Bowers J.E."/>
            <person name="Bruggmann R."/>
            <person name="Dubchak I."/>
            <person name="Grimwood J."/>
            <person name="Gundlach H."/>
            <person name="Haberer G."/>
            <person name="Hellsten U."/>
            <person name="Mitros T."/>
            <person name="Poliakov A."/>
            <person name="Schmutz J."/>
            <person name="Spannagl M."/>
            <person name="Tang H."/>
            <person name="Wang X."/>
            <person name="Wicker T."/>
            <person name="Bharti A.K."/>
            <person name="Chapman J."/>
            <person name="Feltus F.A."/>
            <person name="Gowik U."/>
            <person name="Grigoriev I.V."/>
            <person name="Lyons E."/>
            <person name="Maher C.A."/>
            <person name="Martis M."/>
            <person name="Narechania A."/>
            <person name="Otillar R.P."/>
            <person name="Penning B.W."/>
            <person name="Salamov A.A."/>
            <person name="Wang Y."/>
            <person name="Zhang L."/>
            <person name="Carpita N.C."/>
            <person name="Freeling M."/>
            <person name="Gingle A.R."/>
            <person name="Hash C.T."/>
            <person name="Keller B."/>
            <person name="Klein P."/>
            <person name="Kresovich S."/>
            <person name="McCann M.C."/>
            <person name="Ming R."/>
            <person name="Peterson D.G."/>
            <person name="Mehboob-ur-Rahman"/>
            <person name="Ware D."/>
            <person name="Westhoff P."/>
            <person name="Mayer K.F."/>
            <person name="Messing J."/>
            <person name="Rokhsar D.S."/>
        </authorList>
    </citation>
    <scope>NUCLEOTIDE SEQUENCE [LARGE SCALE GENOMIC DNA]</scope>
    <source>
        <strain evidence="11">cv. BTx623</strain>
    </source>
</reference>
<feature type="transmembrane region" description="Helical" evidence="9">
    <location>
        <begin position="85"/>
        <end position="104"/>
    </location>
</feature>
<comment type="subcellular location">
    <subcellularLocation>
        <location evidence="1">Membrane</location>
        <topology evidence="1">Multi-pass membrane protein</topology>
    </subcellularLocation>
</comment>
<evidence type="ECO:0000256" key="1">
    <source>
        <dbReference type="ARBA" id="ARBA00004141"/>
    </source>
</evidence>
<evidence type="ECO:0000256" key="5">
    <source>
        <dbReference type="ARBA" id="ARBA00022989"/>
    </source>
</evidence>
<dbReference type="InterPro" id="IPR023271">
    <property type="entry name" value="Aquaporin-like"/>
</dbReference>
<dbReference type="STRING" id="4558.A0A1B6PFE7"/>
<comment type="similarity">
    <text evidence="7">Belongs to the MIP/aquaporin (TC 1.A.8) family.</text>
</comment>
<feature type="transmembrane region" description="Helical" evidence="9">
    <location>
        <begin position="204"/>
        <end position="223"/>
    </location>
</feature>
<dbReference type="OMA" id="KYKDIWV"/>
<evidence type="ECO:0000256" key="8">
    <source>
        <dbReference type="SAM" id="MobiDB-lite"/>
    </source>
</evidence>
<feature type="transmembrane region" description="Helical" evidence="9">
    <location>
        <begin position="285"/>
        <end position="306"/>
    </location>
</feature>